<feature type="chain" id="PRO_5045803918" description="Lipoprotein" evidence="1">
    <location>
        <begin position="20"/>
        <end position="160"/>
    </location>
</feature>
<gene>
    <name evidence="2" type="ORF">RM706_04130</name>
</gene>
<sequence length="160" mass="17803">MKIFNYTILALAFSLSACSSQKKLVETPFEMGQATCQSWAGGRPEAGSGINLEIPLLSEKIGEMKMQRAFFRGMVADVTLDSNEGKQVAKASFKKQASGKMDMVMHADSKEEVGNQPPKKEEKFPFELGNDQCVVSYLDGDTIKYFMIEGIKEKKPLIYK</sequence>
<evidence type="ECO:0000313" key="2">
    <source>
        <dbReference type="EMBL" id="MDT0606201.1"/>
    </source>
</evidence>
<evidence type="ECO:0000256" key="1">
    <source>
        <dbReference type="SAM" id="SignalP"/>
    </source>
</evidence>
<comment type="caution">
    <text evidence="2">The sequence shown here is derived from an EMBL/GenBank/DDBJ whole genome shotgun (WGS) entry which is preliminary data.</text>
</comment>
<reference evidence="2 3" key="1">
    <citation type="submission" date="2023-09" db="EMBL/GenBank/DDBJ databases">
        <authorList>
            <person name="Rey-Velasco X."/>
        </authorList>
    </citation>
    <scope>NUCLEOTIDE SEQUENCE [LARGE SCALE GENOMIC DNA]</scope>
    <source>
        <strain evidence="2 3">F388</strain>
    </source>
</reference>
<dbReference type="PROSITE" id="PS51257">
    <property type="entry name" value="PROKAR_LIPOPROTEIN"/>
    <property type="match status" value="1"/>
</dbReference>
<dbReference type="RefSeq" id="WP_311349760.1">
    <property type="nucleotide sequence ID" value="NZ_JAVRHR010000001.1"/>
</dbReference>
<organism evidence="2 3">
    <name type="scientific">Croceitalea rosinachiae</name>
    <dbReference type="NCBI Taxonomy" id="3075596"/>
    <lineage>
        <taxon>Bacteria</taxon>
        <taxon>Pseudomonadati</taxon>
        <taxon>Bacteroidota</taxon>
        <taxon>Flavobacteriia</taxon>
        <taxon>Flavobacteriales</taxon>
        <taxon>Flavobacteriaceae</taxon>
        <taxon>Croceitalea</taxon>
    </lineage>
</organism>
<feature type="signal peptide" evidence="1">
    <location>
        <begin position="1"/>
        <end position="19"/>
    </location>
</feature>
<keyword evidence="3" id="KW-1185">Reference proteome</keyword>
<evidence type="ECO:0008006" key="4">
    <source>
        <dbReference type="Google" id="ProtNLM"/>
    </source>
</evidence>
<protein>
    <recommendedName>
        <fullName evidence="4">Lipoprotein</fullName>
    </recommendedName>
</protein>
<accession>A0ABU3A7R2</accession>
<dbReference type="EMBL" id="JAVRHR010000001">
    <property type="protein sequence ID" value="MDT0606201.1"/>
    <property type="molecule type" value="Genomic_DNA"/>
</dbReference>
<proteinExistence type="predicted"/>
<name>A0ABU3A7R2_9FLAO</name>
<evidence type="ECO:0000313" key="3">
    <source>
        <dbReference type="Proteomes" id="UP001255246"/>
    </source>
</evidence>
<keyword evidence="1" id="KW-0732">Signal</keyword>
<dbReference type="Proteomes" id="UP001255246">
    <property type="component" value="Unassembled WGS sequence"/>
</dbReference>